<proteinExistence type="predicted"/>
<dbReference type="SUPFAM" id="SSF52283">
    <property type="entry name" value="Formate/glycerate dehydrogenase catalytic domain-like"/>
    <property type="match status" value="1"/>
</dbReference>
<evidence type="ECO:0000313" key="2">
    <source>
        <dbReference type="EMBL" id="SCW96817.1"/>
    </source>
</evidence>
<sequence length="72" mass="6912">MRLAILKEEAGLEPRVAGSPDTVKRYVGLGATVVVASGAGVASGVGDGEYEGAGATVVADNAAAVAGADIVL</sequence>
<evidence type="ECO:0000259" key="1">
    <source>
        <dbReference type="Pfam" id="PF05222"/>
    </source>
</evidence>
<feature type="domain" description="Alanine dehydrogenase/pyridine nucleotide transhydrogenase N-terminal" evidence="1">
    <location>
        <begin position="5"/>
        <end position="72"/>
    </location>
</feature>
<evidence type="ECO:0000313" key="3">
    <source>
        <dbReference type="Proteomes" id="UP000198889"/>
    </source>
</evidence>
<dbReference type="Pfam" id="PF05222">
    <property type="entry name" value="AlaDh_PNT_N"/>
    <property type="match status" value="1"/>
</dbReference>
<name>A0A1G4UTG9_9HYPH</name>
<organism evidence="2 3">
    <name type="scientific">Ancylobacter rudongensis</name>
    <dbReference type="NCBI Taxonomy" id="177413"/>
    <lineage>
        <taxon>Bacteria</taxon>
        <taxon>Pseudomonadati</taxon>
        <taxon>Pseudomonadota</taxon>
        <taxon>Alphaproteobacteria</taxon>
        <taxon>Hyphomicrobiales</taxon>
        <taxon>Xanthobacteraceae</taxon>
        <taxon>Ancylobacter</taxon>
    </lineage>
</organism>
<dbReference type="Proteomes" id="UP000198889">
    <property type="component" value="Unassembled WGS sequence"/>
</dbReference>
<keyword evidence="3" id="KW-1185">Reference proteome</keyword>
<dbReference type="InterPro" id="IPR007886">
    <property type="entry name" value="AlaDH/PNT_N"/>
</dbReference>
<protein>
    <submittedName>
        <fullName evidence="2">Alanine dehydrogenase/PNT, N-terminal domain</fullName>
    </submittedName>
</protein>
<dbReference type="STRING" id="177413.SAMN05660859_0343"/>
<dbReference type="EMBL" id="FMTP01000014">
    <property type="protein sequence ID" value="SCW96817.1"/>
    <property type="molecule type" value="Genomic_DNA"/>
</dbReference>
<reference evidence="3" key="1">
    <citation type="submission" date="2016-10" db="EMBL/GenBank/DDBJ databases">
        <authorList>
            <person name="Varghese N."/>
            <person name="Submissions S."/>
        </authorList>
    </citation>
    <scope>NUCLEOTIDE SEQUENCE [LARGE SCALE GENOMIC DNA]</scope>
    <source>
        <strain evidence="3">CGMCC 1.1761</strain>
    </source>
</reference>
<gene>
    <name evidence="2" type="ORF">SAMN05660859_0343</name>
</gene>
<dbReference type="AlphaFoldDB" id="A0A1G4UTG9"/>
<dbReference type="Gene3D" id="3.40.50.720">
    <property type="entry name" value="NAD(P)-binding Rossmann-like Domain"/>
    <property type="match status" value="1"/>
</dbReference>
<accession>A0A1G4UTG9</accession>
<feature type="non-terminal residue" evidence="2">
    <location>
        <position position="72"/>
    </location>
</feature>